<dbReference type="EMBL" id="QNBE01000056">
    <property type="protein sequence ID" value="RKX69995.1"/>
    <property type="molecule type" value="Genomic_DNA"/>
</dbReference>
<keyword evidence="2" id="KW-0378">Hydrolase</keyword>
<sequence length="145" mass="16524">MRAIIQRVRRAWVDIEGRRIAEIGRGLLILLGIRRGDDERKAVRLAERCANLRIFEDSKGRMNHSLREIGGEVLVVSQFTLVADTKKGNRPSFTTAEEPERANDLYHRFVERLRGFDLNPQTGRFGARMVVGIENEGPVTIILEV</sequence>
<dbReference type="PANTHER" id="PTHR10472">
    <property type="entry name" value="D-TYROSYL-TRNA TYR DEACYLASE"/>
    <property type="match status" value="1"/>
</dbReference>
<dbReference type="EC" id="3.1.1.96" evidence="2"/>
<evidence type="ECO:0000256" key="2">
    <source>
        <dbReference type="HAMAP-Rule" id="MF_00518"/>
    </source>
</evidence>
<keyword evidence="2" id="KW-0694">RNA-binding</keyword>
<dbReference type="GO" id="GO:0051500">
    <property type="term" value="F:D-tyrosyl-tRNA(Tyr) deacylase activity"/>
    <property type="evidence" value="ECO:0007669"/>
    <property type="project" value="TreeGrafter"/>
</dbReference>
<comment type="domain">
    <text evidence="2">A Gly-cisPro motif from one monomer fits into the active site of the other monomer to allow specific chiral rejection of L-amino acids.</text>
</comment>
<comment type="catalytic activity">
    <reaction evidence="2">
        <text>a D-aminoacyl-tRNA + H2O = a tRNA + a D-alpha-amino acid + H(+)</text>
        <dbReference type="Rhea" id="RHEA:13953"/>
        <dbReference type="Rhea" id="RHEA-COMP:10123"/>
        <dbReference type="Rhea" id="RHEA-COMP:10124"/>
        <dbReference type="ChEBI" id="CHEBI:15377"/>
        <dbReference type="ChEBI" id="CHEBI:15378"/>
        <dbReference type="ChEBI" id="CHEBI:59871"/>
        <dbReference type="ChEBI" id="CHEBI:78442"/>
        <dbReference type="ChEBI" id="CHEBI:79333"/>
        <dbReference type="EC" id="3.1.1.96"/>
    </reaction>
</comment>
<dbReference type="SUPFAM" id="SSF69500">
    <property type="entry name" value="DTD-like"/>
    <property type="match status" value="1"/>
</dbReference>
<comment type="similarity">
    <text evidence="1 2">Belongs to the DTD family.</text>
</comment>
<dbReference type="FunFam" id="3.50.80.10:FF:000001">
    <property type="entry name" value="D-aminoacyl-tRNA deacylase"/>
    <property type="match status" value="1"/>
</dbReference>
<dbReference type="GO" id="GO:0019478">
    <property type="term" value="P:D-amino acid catabolic process"/>
    <property type="evidence" value="ECO:0007669"/>
    <property type="project" value="UniProtKB-UniRule"/>
</dbReference>
<dbReference type="GO" id="GO:0043908">
    <property type="term" value="F:Ser(Gly)-tRNA(Ala) hydrolase activity"/>
    <property type="evidence" value="ECO:0007669"/>
    <property type="project" value="UniProtKB-UniRule"/>
</dbReference>
<protein>
    <recommendedName>
        <fullName evidence="2">D-aminoacyl-tRNA deacylase</fullName>
        <shortName evidence="2">DTD</shortName>
        <ecNumber evidence="2">3.1.1.96</ecNumber>
    </recommendedName>
    <alternativeName>
        <fullName evidence="2">Gly-tRNA(Ala) deacylase</fullName>
        <ecNumber evidence="2">3.1.1.-</ecNumber>
    </alternativeName>
</protein>
<dbReference type="Gene3D" id="3.50.80.10">
    <property type="entry name" value="D-tyrosyl-tRNA(Tyr) deacylase"/>
    <property type="match status" value="1"/>
</dbReference>
<keyword evidence="2" id="KW-0963">Cytoplasm</keyword>
<comment type="caution">
    <text evidence="3">The sequence shown here is derived from an EMBL/GenBank/DDBJ whole genome shotgun (WGS) entry which is preliminary data.</text>
</comment>
<proteinExistence type="inferred from homology"/>
<dbReference type="InterPro" id="IPR003732">
    <property type="entry name" value="Daa-tRNA_deacyls_DTD"/>
</dbReference>
<dbReference type="NCBIfam" id="TIGR00256">
    <property type="entry name" value="D-aminoacyl-tRNA deacylase"/>
    <property type="match status" value="1"/>
</dbReference>
<dbReference type="InterPro" id="IPR023509">
    <property type="entry name" value="DTD-like_sf"/>
</dbReference>
<comment type="subcellular location">
    <subcellularLocation>
        <location evidence="2">Cytoplasm</location>
    </subcellularLocation>
</comment>
<comment type="function">
    <text evidence="2">An aminoacyl-tRNA editing enzyme that deacylates mischarged D-aminoacyl-tRNAs. Also deacylates mischarged glycyl-tRNA(Ala), protecting cells against glycine mischarging by AlaRS. Acts via tRNA-based rather than protein-based catalysis; rejects L-amino acids rather than detecting D-amino acids in the active site. By recycling D-aminoacyl-tRNA to D-amino acids and free tRNA molecules, this enzyme counteracts the toxicity associated with the formation of D-aminoacyl-tRNA entities in vivo and helps enforce protein L-homochirality.</text>
</comment>
<organism evidence="3 4">
    <name type="scientific">candidate division WOR-3 bacterium</name>
    <dbReference type="NCBI Taxonomy" id="2052148"/>
    <lineage>
        <taxon>Bacteria</taxon>
        <taxon>Bacteria division WOR-3</taxon>
    </lineage>
</organism>
<dbReference type="AlphaFoldDB" id="A0A660SGQ5"/>
<dbReference type="GO" id="GO:0005737">
    <property type="term" value="C:cytoplasm"/>
    <property type="evidence" value="ECO:0007669"/>
    <property type="project" value="UniProtKB-SubCell"/>
</dbReference>
<dbReference type="Pfam" id="PF02580">
    <property type="entry name" value="Tyr_Deacylase"/>
    <property type="match status" value="1"/>
</dbReference>
<comment type="catalytic activity">
    <reaction evidence="2">
        <text>glycyl-tRNA(Ala) + H2O = tRNA(Ala) + glycine + H(+)</text>
        <dbReference type="Rhea" id="RHEA:53744"/>
        <dbReference type="Rhea" id="RHEA-COMP:9657"/>
        <dbReference type="Rhea" id="RHEA-COMP:13640"/>
        <dbReference type="ChEBI" id="CHEBI:15377"/>
        <dbReference type="ChEBI" id="CHEBI:15378"/>
        <dbReference type="ChEBI" id="CHEBI:57305"/>
        <dbReference type="ChEBI" id="CHEBI:78442"/>
        <dbReference type="ChEBI" id="CHEBI:78522"/>
    </reaction>
</comment>
<dbReference type="HAMAP" id="MF_00518">
    <property type="entry name" value="Deacylase_Dtd"/>
    <property type="match status" value="1"/>
</dbReference>
<evidence type="ECO:0000313" key="3">
    <source>
        <dbReference type="EMBL" id="RKX69995.1"/>
    </source>
</evidence>
<dbReference type="GO" id="GO:0106026">
    <property type="term" value="F:Gly-tRNA(Ala) deacylase activity"/>
    <property type="evidence" value="ECO:0007669"/>
    <property type="project" value="UniProtKB-UniRule"/>
</dbReference>
<evidence type="ECO:0000256" key="1">
    <source>
        <dbReference type="ARBA" id="ARBA00009673"/>
    </source>
</evidence>
<dbReference type="PANTHER" id="PTHR10472:SF5">
    <property type="entry name" value="D-AMINOACYL-TRNA DEACYLASE 1"/>
    <property type="match status" value="1"/>
</dbReference>
<dbReference type="Proteomes" id="UP000268469">
    <property type="component" value="Unassembled WGS sequence"/>
</dbReference>
<keyword evidence="2" id="KW-0820">tRNA-binding</keyword>
<dbReference type="EC" id="3.1.1.-" evidence="2"/>
<gene>
    <name evidence="2" type="primary">dtd</name>
    <name evidence="3" type="ORF">DRP53_06440</name>
</gene>
<dbReference type="GO" id="GO:0000049">
    <property type="term" value="F:tRNA binding"/>
    <property type="evidence" value="ECO:0007669"/>
    <property type="project" value="UniProtKB-UniRule"/>
</dbReference>
<name>A0A660SGQ5_UNCW3</name>
<comment type="subunit">
    <text evidence="2">Homodimer.</text>
</comment>
<reference evidence="3 4" key="1">
    <citation type="submission" date="2018-06" db="EMBL/GenBank/DDBJ databases">
        <title>Extensive metabolic versatility and redundancy in microbially diverse, dynamic hydrothermal sediments.</title>
        <authorList>
            <person name="Dombrowski N."/>
            <person name="Teske A."/>
            <person name="Baker B.J."/>
        </authorList>
    </citation>
    <scope>NUCLEOTIDE SEQUENCE [LARGE SCALE GENOMIC DNA]</scope>
    <source>
        <strain evidence="3">B36_G15</strain>
    </source>
</reference>
<accession>A0A660SGQ5</accession>
<evidence type="ECO:0000313" key="4">
    <source>
        <dbReference type="Proteomes" id="UP000268469"/>
    </source>
</evidence>
<feature type="short sequence motif" description="Gly-cisPro motif, important for rejection of L-amino acids" evidence="2">
    <location>
        <begin position="137"/>
        <end position="138"/>
    </location>
</feature>